<keyword evidence="9" id="KW-1185">Reference proteome</keyword>
<dbReference type="InterPro" id="IPR051615">
    <property type="entry name" value="Transcr_Regulatory_Elem"/>
</dbReference>
<dbReference type="CDD" id="cd12148">
    <property type="entry name" value="fungal_TF_MHR"/>
    <property type="match status" value="1"/>
</dbReference>
<evidence type="ECO:0000313" key="8">
    <source>
        <dbReference type="EMBL" id="KAG5916312.1"/>
    </source>
</evidence>
<evidence type="ECO:0000313" key="9">
    <source>
        <dbReference type="Proteomes" id="UP000811619"/>
    </source>
</evidence>
<feature type="signal peptide" evidence="7">
    <location>
        <begin position="1"/>
        <end position="18"/>
    </location>
</feature>
<keyword evidence="4" id="KW-0238">DNA-binding</keyword>
<evidence type="ECO:0000256" key="6">
    <source>
        <dbReference type="ARBA" id="ARBA00023242"/>
    </source>
</evidence>
<dbReference type="AlphaFoldDB" id="A0A8K0NG07"/>
<reference evidence="8" key="1">
    <citation type="journal article" date="2020" name="bioRxiv">
        <title>Whole genome comparisons of ergot fungi reveals the divergence and evolution of species within the genus Claviceps are the result of varying mechanisms driving genome evolution and host range expansion.</title>
        <authorList>
            <person name="Wyka S.A."/>
            <person name="Mondo S.J."/>
            <person name="Liu M."/>
            <person name="Dettman J."/>
            <person name="Nalam V."/>
            <person name="Broders K.D."/>
        </authorList>
    </citation>
    <scope>NUCLEOTIDE SEQUENCE</scope>
    <source>
        <strain evidence="8">CCC 489</strain>
    </source>
</reference>
<comment type="caution">
    <text evidence="8">The sequence shown here is derived from an EMBL/GenBank/DDBJ whole genome shotgun (WGS) entry which is preliminary data.</text>
</comment>
<name>A0A8K0NG07_9HYPO</name>
<keyword evidence="1" id="KW-0479">Metal-binding</keyword>
<feature type="chain" id="PRO_5035473762" evidence="7">
    <location>
        <begin position="19"/>
        <end position="223"/>
    </location>
</feature>
<gene>
    <name evidence="8" type="ORF">E4U42_007716</name>
</gene>
<dbReference type="PANTHER" id="PTHR31313:SF4">
    <property type="entry name" value="CONIDIAL DEVELOPMENT PROTEIN FLUFFY"/>
    <property type="match status" value="1"/>
</dbReference>
<keyword evidence="2" id="KW-0862">Zinc</keyword>
<evidence type="ECO:0000256" key="1">
    <source>
        <dbReference type="ARBA" id="ARBA00022723"/>
    </source>
</evidence>
<dbReference type="Proteomes" id="UP000811619">
    <property type="component" value="Unassembled WGS sequence"/>
</dbReference>
<organism evidence="8 9">
    <name type="scientific">Claviceps africana</name>
    <dbReference type="NCBI Taxonomy" id="83212"/>
    <lineage>
        <taxon>Eukaryota</taxon>
        <taxon>Fungi</taxon>
        <taxon>Dikarya</taxon>
        <taxon>Ascomycota</taxon>
        <taxon>Pezizomycotina</taxon>
        <taxon>Sordariomycetes</taxon>
        <taxon>Hypocreomycetidae</taxon>
        <taxon>Hypocreales</taxon>
        <taxon>Clavicipitaceae</taxon>
        <taxon>Claviceps</taxon>
    </lineage>
</organism>
<dbReference type="PANTHER" id="PTHR31313">
    <property type="entry name" value="TY1 ENHANCER ACTIVATOR"/>
    <property type="match status" value="1"/>
</dbReference>
<sequence length="223" mass="25211">MYYHAAIVMLFWPVSYYAIVGTELSPKRICVEAADAILALLKSYARLYTLGRTPSFTPYLALTASVVHLAATTDFRYERPAGTPTGDRPGPLLDALRADVAALEDMTQSHHLARKALGILGMLFREWRVGIDTRTDDVSLQDCIDICWPYSRTCQPVPPRGFSADRLDRDAQDAEWPGEWIRTTVKTPEGLRHPLFVPLLELPRRTRWTERALERAGFRHVAS</sequence>
<evidence type="ECO:0000256" key="3">
    <source>
        <dbReference type="ARBA" id="ARBA00023015"/>
    </source>
</evidence>
<evidence type="ECO:0000256" key="2">
    <source>
        <dbReference type="ARBA" id="ARBA00022833"/>
    </source>
</evidence>
<dbReference type="GO" id="GO:0046872">
    <property type="term" value="F:metal ion binding"/>
    <property type="evidence" value="ECO:0007669"/>
    <property type="project" value="UniProtKB-KW"/>
</dbReference>
<proteinExistence type="predicted"/>
<protein>
    <submittedName>
        <fullName evidence="8">Uncharacterized protein</fullName>
    </submittedName>
</protein>
<keyword evidence="3" id="KW-0805">Transcription regulation</keyword>
<evidence type="ECO:0000256" key="4">
    <source>
        <dbReference type="ARBA" id="ARBA00023125"/>
    </source>
</evidence>
<accession>A0A8K0NG07</accession>
<dbReference type="EMBL" id="SRPY01000902">
    <property type="protein sequence ID" value="KAG5916312.1"/>
    <property type="molecule type" value="Genomic_DNA"/>
</dbReference>
<evidence type="ECO:0000256" key="7">
    <source>
        <dbReference type="SAM" id="SignalP"/>
    </source>
</evidence>
<keyword evidence="6" id="KW-0539">Nucleus</keyword>
<dbReference type="OrthoDB" id="2123952at2759"/>
<keyword evidence="7" id="KW-0732">Signal</keyword>
<keyword evidence="5" id="KW-0804">Transcription</keyword>
<dbReference type="GO" id="GO:0003677">
    <property type="term" value="F:DNA binding"/>
    <property type="evidence" value="ECO:0007669"/>
    <property type="project" value="UniProtKB-KW"/>
</dbReference>
<evidence type="ECO:0000256" key="5">
    <source>
        <dbReference type="ARBA" id="ARBA00023163"/>
    </source>
</evidence>